<keyword evidence="2" id="KW-1185">Reference proteome</keyword>
<dbReference type="AlphaFoldDB" id="A0A9X3B7M1"/>
<accession>A0A9X3B7M1</accession>
<protein>
    <submittedName>
        <fullName evidence="1">Uncharacterized protein</fullName>
    </submittedName>
</protein>
<evidence type="ECO:0000313" key="2">
    <source>
        <dbReference type="Proteomes" id="UP001149009"/>
    </source>
</evidence>
<organism evidence="1 2">
    <name type="scientific">Chelativorans petroleitrophicus</name>
    <dbReference type="NCBI Taxonomy" id="2975484"/>
    <lineage>
        <taxon>Bacteria</taxon>
        <taxon>Pseudomonadati</taxon>
        <taxon>Pseudomonadota</taxon>
        <taxon>Alphaproteobacteria</taxon>
        <taxon>Hyphomicrobiales</taxon>
        <taxon>Phyllobacteriaceae</taxon>
        <taxon>Chelativorans</taxon>
    </lineage>
</organism>
<name>A0A9X3B7M1_9HYPH</name>
<dbReference type="RefSeq" id="WP_261516703.1">
    <property type="nucleotide sequence ID" value="NZ_JAODNV010000019.1"/>
</dbReference>
<dbReference type="EMBL" id="JAODNV010000019">
    <property type="protein sequence ID" value="MCT8991762.1"/>
    <property type="molecule type" value="Genomic_DNA"/>
</dbReference>
<proteinExistence type="predicted"/>
<reference evidence="1" key="1">
    <citation type="submission" date="2022-08" db="EMBL/GenBank/DDBJ databases">
        <title>Chelativorans sichuanense sp. nov., a paraffin oil-degrading bacterium isolated from a mixture of oil-based drill cuttings and paddy soil.</title>
        <authorList>
            <person name="Yu J."/>
            <person name="Liu H."/>
            <person name="Chen Q."/>
        </authorList>
    </citation>
    <scope>NUCLEOTIDE SEQUENCE</scope>
    <source>
        <strain evidence="1">SCAU 2101</strain>
    </source>
</reference>
<comment type="caution">
    <text evidence="1">The sequence shown here is derived from an EMBL/GenBank/DDBJ whole genome shotgun (WGS) entry which is preliminary data.</text>
</comment>
<dbReference type="Proteomes" id="UP001149009">
    <property type="component" value="Unassembled WGS sequence"/>
</dbReference>
<sequence length="245" mass="27737">MMPPTNPHWHAVAEELRKELQAARYGSKSEIIRRYSEQTGYHPASLRRDVMAIDFIQAMEKSDPAFAAILRKLGSSVVLELARLHATDPKGALEAALAAVAGARTRRELSARRKKHQSMRREEIRAEAMRAFEHVRFFELLEDFGRPPSLEGSAEGELETGIHFSKRAGSCFAYCRLKGTRGTFKQLLPYLGLSLYYGRVVLAIDVPRVPKEWLRALSSSYSNPGMTLYVNDVNRWLPAHPREVD</sequence>
<evidence type="ECO:0000313" key="1">
    <source>
        <dbReference type="EMBL" id="MCT8991762.1"/>
    </source>
</evidence>
<gene>
    <name evidence="1" type="ORF">NYR54_15930</name>
</gene>